<dbReference type="AlphaFoldDB" id="A0A022W134"/>
<gene>
    <name evidence="1" type="ORF">H103_05210</name>
</gene>
<dbReference type="Proteomes" id="UP000023758">
    <property type="component" value="Unassembled WGS sequence"/>
</dbReference>
<name>A0A022W134_TRIRU</name>
<accession>A0A022W134</accession>
<dbReference type="EMBL" id="KK207865">
    <property type="protein sequence ID" value="EZF51733.1"/>
    <property type="molecule type" value="Genomic_DNA"/>
</dbReference>
<proteinExistence type="predicted"/>
<dbReference type="HOGENOM" id="CLU_1628242_0_0_1"/>
<evidence type="ECO:0000313" key="1">
    <source>
        <dbReference type="EMBL" id="EZF51733.1"/>
    </source>
</evidence>
<reference evidence="1" key="1">
    <citation type="submission" date="2014-02" db="EMBL/GenBank/DDBJ databases">
        <title>The Genome Sequence of Trichophyton rubrum (morphotype fischeri) CBS 288.86.</title>
        <authorList>
            <consortium name="The Broad Institute Genomics Platform"/>
            <person name="Cuomo C.A."/>
            <person name="White T.C."/>
            <person name="Graser Y."/>
            <person name="Martinez-Rossi N."/>
            <person name="Heitman J."/>
            <person name="Young S.K."/>
            <person name="Zeng Q."/>
            <person name="Gargeya S."/>
            <person name="Abouelleil A."/>
            <person name="Alvarado L."/>
            <person name="Chapman S.B."/>
            <person name="Gainer-Dewar J."/>
            <person name="Goldberg J."/>
            <person name="Griggs A."/>
            <person name="Gujja S."/>
            <person name="Hansen M."/>
            <person name="Howarth C."/>
            <person name="Imamovic A."/>
            <person name="Larimer J."/>
            <person name="Martinez D."/>
            <person name="Murphy C."/>
            <person name="Pearson M.D."/>
            <person name="Persinoti G."/>
            <person name="Poon T."/>
            <person name="Priest M."/>
            <person name="Roberts A.D."/>
            <person name="Saif S."/>
            <person name="Shea T.D."/>
            <person name="Sykes S.N."/>
            <person name="Wortman J."/>
            <person name="Nusbaum C."/>
            <person name="Birren B."/>
        </authorList>
    </citation>
    <scope>NUCLEOTIDE SEQUENCE [LARGE SCALE GENOMIC DNA]</scope>
    <source>
        <strain evidence="1">CBS 288.86</strain>
    </source>
</reference>
<protein>
    <submittedName>
        <fullName evidence="1">Uncharacterized protein</fullName>
    </submittedName>
</protein>
<organism evidence="1">
    <name type="scientific">Trichophyton rubrum CBS 288.86</name>
    <dbReference type="NCBI Taxonomy" id="1215330"/>
    <lineage>
        <taxon>Eukaryota</taxon>
        <taxon>Fungi</taxon>
        <taxon>Dikarya</taxon>
        <taxon>Ascomycota</taxon>
        <taxon>Pezizomycotina</taxon>
        <taxon>Eurotiomycetes</taxon>
        <taxon>Eurotiomycetidae</taxon>
        <taxon>Onygenales</taxon>
        <taxon>Arthrodermataceae</taxon>
        <taxon>Trichophyton</taxon>
    </lineage>
</organism>
<sequence>MGTRQAEAALDKVGFFLTSNTGLGDMERHDACPMAANSCFIPRTILYNTLFEIIGLLSPFCAALVSRPRWNPRAAAISPALIHNCNTYDIPTRYTVLVTPGSSAKILVRFPNPLPSQKPETVAEDPCPNFTSSRVADWGSDMPTFGLGTAREQAMELDERPRN</sequence>